<organism evidence="1 2">
    <name type="scientific">Inconstantimicrobium mannanitabidum</name>
    <dbReference type="NCBI Taxonomy" id="1604901"/>
    <lineage>
        <taxon>Bacteria</taxon>
        <taxon>Bacillati</taxon>
        <taxon>Bacillota</taxon>
        <taxon>Clostridia</taxon>
        <taxon>Eubacteriales</taxon>
        <taxon>Clostridiaceae</taxon>
        <taxon>Inconstantimicrobium</taxon>
    </lineage>
</organism>
<accession>A0ACB5RCP3</accession>
<evidence type="ECO:0000313" key="1">
    <source>
        <dbReference type="EMBL" id="GKX66866.1"/>
    </source>
</evidence>
<name>A0ACB5RCP3_9CLOT</name>
<comment type="caution">
    <text evidence="1">The sequence shown here is derived from an EMBL/GenBank/DDBJ whole genome shotgun (WGS) entry which is preliminary data.</text>
</comment>
<dbReference type="Proteomes" id="UP001058074">
    <property type="component" value="Unassembled WGS sequence"/>
</dbReference>
<evidence type="ECO:0000313" key="2">
    <source>
        <dbReference type="Proteomes" id="UP001058074"/>
    </source>
</evidence>
<gene>
    <name evidence="1" type="ORF">rsdtw13_21240</name>
</gene>
<reference evidence="1" key="1">
    <citation type="journal article" date="2025" name="Int. J. Syst. Evol. Microbiol.">
        <title>Inconstantimicrobium mannanitabidum sp. nov., a novel member of the family Clostridiaceae isolated from anoxic soil under the treatment of reductive soil disinfestation.</title>
        <authorList>
            <person name="Ueki A."/>
            <person name="Tonouchi A."/>
            <person name="Honma S."/>
            <person name="Kaku N."/>
            <person name="Ueki K."/>
        </authorList>
    </citation>
    <scope>NUCLEOTIDE SEQUENCE</scope>
    <source>
        <strain evidence="1">TW13</strain>
    </source>
</reference>
<protein>
    <submittedName>
        <fullName evidence="1">Uncharacterized protein</fullName>
    </submittedName>
</protein>
<sequence length="66" mass="7769">MFIECLLKFNFISDIIFKSLKNILNFLYRMTFTLYNNSNKINFIKSGGGTGPMKPSNLIKFYIEFE</sequence>
<keyword evidence="2" id="KW-1185">Reference proteome</keyword>
<dbReference type="EMBL" id="BROD01000001">
    <property type="protein sequence ID" value="GKX66866.1"/>
    <property type="molecule type" value="Genomic_DNA"/>
</dbReference>
<proteinExistence type="predicted"/>